<evidence type="ECO:0000313" key="2">
    <source>
        <dbReference type="Proteomes" id="UP000198992"/>
    </source>
</evidence>
<organism evidence="1 2">
    <name type="scientific">Bradyrhizobium erythrophlei</name>
    <dbReference type="NCBI Taxonomy" id="1437360"/>
    <lineage>
        <taxon>Bacteria</taxon>
        <taxon>Pseudomonadati</taxon>
        <taxon>Pseudomonadota</taxon>
        <taxon>Alphaproteobacteria</taxon>
        <taxon>Hyphomicrobiales</taxon>
        <taxon>Nitrobacteraceae</taxon>
        <taxon>Bradyrhizobium</taxon>
    </lineage>
</organism>
<dbReference type="EMBL" id="FNTH01000001">
    <property type="protein sequence ID" value="SEB80236.1"/>
    <property type="molecule type" value="Genomic_DNA"/>
</dbReference>
<dbReference type="RefSeq" id="WP_092113521.1">
    <property type="nucleotide sequence ID" value="NZ_FNTH01000001.1"/>
</dbReference>
<proteinExistence type="predicted"/>
<dbReference type="Proteomes" id="UP000198992">
    <property type="component" value="Unassembled WGS sequence"/>
</dbReference>
<gene>
    <name evidence="1" type="ORF">SAMN05444164_0266</name>
</gene>
<protein>
    <submittedName>
        <fullName evidence="1">Uncharacterized protein</fullName>
    </submittedName>
</protein>
<accession>A0A1H4MB35</accession>
<dbReference type="AlphaFoldDB" id="A0A1H4MB35"/>
<sequence>MKKILLGLVAVAVVAAGGYFGFDFYAQRRVTRDVEAAFEQVRTAGAKASHGKITFDVKSRTLTISDIATESGTQSPINVRIASLTMTGLGQTDAGRISADNITFNDVEIGATGPTPTIAILTYKAPRITVKDYSGPAGLPQLPASSSIFELYRFAFTQLASINASSVTAPTLTGTMTFSAAADVGDGAGGEFAYSGLAIENMKNGKIGTNKIDKVAFTINSQAAGKALKTTGDLANMVATDIDVGAMAAIFDPAKANDDRDYRVQGHVSAGPYVITTTTTPHLNMRIDGMTIDDVRVNPSKMQLPALLAMVPPPGSPPPSPAQARELLEKVAGLYSGASIGNAELHGLSVETPKGPLKLASMRFNFEHGKIGELAVEGLDGNAPNGPFKVGRFALKSLDVASFIRLSAQFAAQKPSPEQALTLFPLIEGVEIKGVTSPYKATGKPVNIDVFSLDWGQFVGTIPSKLRLVAKMAAPLDAADPQQQALVAAGIDRMAVDADLGAVWTEASRSFALEPVKLDMAGLLNTSAKVTLANVPREAFSTSAAESLGAAAQIEAGTIELTVHDLGVIDLAIAQYARTQNVSRDEARNAVLSTIKAQGQAVSGGSADVTALVTAISQFIETPGQTLVIKLTPRAKAPALQLIQLLKTDPQSALAQFRIEASTGL</sequence>
<dbReference type="OrthoDB" id="8251894at2"/>
<name>A0A1H4MB35_9BRAD</name>
<reference evidence="1 2" key="1">
    <citation type="submission" date="2016-10" db="EMBL/GenBank/DDBJ databases">
        <authorList>
            <person name="de Groot N.N."/>
        </authorList>
    </citation>
    <scope>NUCLEOTIDE SEQUENCE [LARGE SCALE GENOMIC DNA]</scope>
    <source>
        <strain evidence="1 2">MT12</strain>
    </source>
</reference>
<evidence type="ECO:0000313" key="1">
    <source>
        <dbReference type="EMBL" id="SEB80236.1"/>
    </source>
</evidence>